<name>A0A182NTT2_9DIPT</name>
<evidence type="ECO:0000256" key="7">
    <source>
        <dbReference type="ARBA" id="ARBA00022692"/>
    </source>
</evidence>
<dbReference type="EC" id="2.4.1.117" evidence="4"/>
<dbReference type="InterPro" id="IPR029044">
    <property type="entry name" value="Nucleotide-diphossugar_trans"/>
</dbReference>
<keyword evidence="17" id="KW-1185">Reference proteome</keyword>
<evidence type="ECO:0000256" key="2">
    <source>
        <dbReference type="ARBA" id="ARBA00004922"/>
    </source>
</evidence>
<keyword evidence="6" id="KW-0808">Transferase</keyword>
<evidence type="ECO:0000256" key="10">
    <source>
        <dbReference type="ARBA" id="ARBA00022989"/>
    </source>
</evidence>
<keyword evidence="11 14" id="KW-0472">Membrane</keyword>
<dbReference type="EnsemblMetazoa" id="ADIR011073-RA">
    <property type="protein sequence ID" value="ADIR011073-PA"/>
    <property type="gene ID" value="ADIR011073"/>
</dbReference>
<reference evidence="16" key="2">
    <citation type="submission" date="2020-05" db="UniProtKB">
        <authorList>
            <consortium name="EnsemblMetazoa"/>
        </authorList>
    </citation>
    <scope>IDENTIFICATION</scope>
    <source>
        <strain evidence="16">WRAIR2</strain>
    </source>
</reference>
<evidence type="ECO:0000259" key="15">
    <source>
        <dbReference type="Pfam" id="PF00535"/>
    </source>
</evidence>
<keyword evidence="7 14" id="KW-0812">Transmembrane</keyword>
<dbReference type="PANTHER" id="PTHR10859">
    <property type="entry name" value="GLYCOSYL TRANSFERASE"/>
    <property type="match status" value="1"/>
</dbReference>
<comment type="subcellular location">
    <subcellularLocation>
        <location evidence="1">Endoplasmic reticulum membrane</location>
        <topology evidence="1">Single-pass membrane protein</topology>
    </subcellularLocation>
</comment>
<evidence type="ECO:0000313" key="17">
    <source>
        <dbReference type="Proteomes" id="UP000075884"/>
    </source>
</evidence>
<reference evidence="17" key="1">
    <citation type="submission" date="2013-03" db="EMBL/GenBank/DDBJ databases">
        <title>The Genome Sequence of Anopheles dirus WRAIR2.</title>
        <authorList>
            <consortium name="The Broad Institute Genomics Platform"/>
            <person name="Neafsey D.E."/>
            <person name="Walton C."/>
            <person name="Walker B."/>
            <person name="Young S.K."/>
            <person name="Zeng Q."/>
            <person name="Gargeya S."/>
            <person name="Fitzgerald M."/>
            <person name="Haas B."/>
            <person name="Abouelleil A."/>
            <person name="Allen A.W."/>
            <person name="Alvarado L."/>
            <person name="Arachchi H.M."/>
            <person name="Berlin A.M."/>
            <person name="Chapman S.B."/>
            <person name="Gainer-Dewar J."/>
            <person name="Goldberg J."/>
            <person name="Griggs A."/>
            <person name="Gujja S."/>
            <person name="Hansen M."/>
            <person name="Howarth C."/>
            <person name="Imamovic A."/>
            <person name="Ireland A."/>
            <person name="Larimer J."/>
            <person name="McCowan C."/>
            <person name="Murphy C."/>
            <person name="Pearson M."/>
            <person name="Poon T.W."/>
            <person name="Priest M."/>
            <person name="Roberts A."/>
            <person name="Saif S."/>
            <person name="Shea T."/>
            <person name="Sisk P."/>
            <person name="Sykes S."/>
            <person name="Wortman J."/>
            <person name="Nusbaum C."/>
            <person name="Birren B."/>
        </authorList>
    </citation>
    <scope>NUCLEOTIDE SEQUENCE [LARGE SCALE GENOMIC DNA]</scope>
    <source>
        <strain evidence="17">WRAIR2</strain>
    </source>
</reference>
<evidence type="ECO:0000313" key="16">
    <source>
        <dbReference type="EnsemblMetazoa" id="ADIR011073-PA"/>
    </source>
</evidence>
<evidence type="ECO:0000256" key="1">
    <source>
        <dbReference type="ARBA" id="ARBA00004389"/>
    </source>
</evidence>
<dbReference type="InterPro" id="IPR035518">
    <property type="entry name" value="DPG_synthase"/>
</dbReference>
<dbReference type="Proteomes" id="UP000075884">
    <property type="component" value="Unassembled WGS sequence"/>
</dbReference>
<dbReference type="GO" id="GO:0005789">
    <property type="term" value="C:endoplasmic reticulum membrane"/>
    <property type="evidence" value="ECO:0007669"/>
    <property type="project" value="UniProtKB-SubCell"/>
</dbReference>
<feature type="transmembrane region" description="Helical" evidence="14">
    <location>
        <begin position="6"/>
        <end position="29"/>
    </location>
</feature>
<evidence type="ECO:0000256" key="4">
    <source>
        <dbReference type="ARBA" id="ARBA00012583"/>
    </source>
</evidence>
<dbReference type="Gene3D" id="3.90.550.10">
    <property type="entry name" value="Spore Coat Polysaccharide Biosynthesis Protein SpsA, Chain A"/>
    <property type="match status" value="1"/>
</dbReference>
<keyword evidence="10 14" id="KW-1133">Transmembrane helix</keyword>
<evidence type="ECO:0000256" key="12">
    <source>
        <dbReference type="ARBA" id="ARBA00045097"/>
    </source>
</evidence>
<dbReference type="InterPro" id="IPR001173">
    <property type="entry name" value="Glyco_trans_2-like"/>
</dbReference>
<dbReference type="Pfam" id="PF00535">
    <property type="entry name" value="Glycos_transf_2"/>
    <property type="match status" value="1"/>
</dbReference>
<organism evidence="16 17">
    <name type="scientific">Anopheles dirus</name>
    <dbReference type="NCBI Taxonomy" id="7168"/>
    <lineage>
        <taxon>Eukaryota</taxon>
        <taxon>Metazoa</taxon>
        <taxon>Ecdysozoa</taxon>
        <taxon>Arthropoda</taxon>
        <taxon>Hexapoda</taxon>
        <taxon>Insecta</taxon>
        <taxon>Pterygota</taxon>
        <taxon>Neoptera</taxon>
        <taxon>Endopterygota</taxon>
        <taxon>Diptera</taxon>
        <taxon>Nematocera</taxon>
        <taxon>Culicoidea</taxon>
        <taxon>Culicidae</taxon>
        <taxon>Anophelinae</taxon>
        <taxon>Anopheles</taxon>
    </lineage>
</organism>
<dbReference type="GO" id="GO:0006487">
    <property type="term" value="P:protein N-linked glycosylation"/>
    <property type="evidence" value="ECO:0007669"/>
    <property type="project" value="TreeGrafter"/>
</dbReference>
<evidence type="ECO:0000256" key="14">
    <source>
        <dbReference type="SAM" id="Phobius"/>
    </source>
</evidence>
<dbReference type="AlphaFoldDB" id="A0A182NTT2"/>
<feature type="domain" description="Glycosyltransferase 2-like" evidence="15">
    <location>
        <begin position="72"/>
        <end position="184"/>
    </location>
</feature>
<keyword evidence="9" id="KW-0735">Signal-anchor</keyword>
<dbReference type="VEuPathDB" id="VectorBase:ADIR011073"/>
<evidence type="ECO:0000256" key="13">
    <source>
        <dbReference type="ARBA" id="ARBA00070518"/>
    </source>
</evidence>
<comment type="similarity">
    <text evidence="3">Belongs to the glycosyltransferase 2 family.</text>
</comment>
<accession>A0A182NTT2</accession>
<dbReference type="CDD" id="cd04188">
    <property type="entry name" value="DPG_synthase"/>
    <property type="match status" value="1"/>
</dbReference>
<evidence type="ECO:0000256" key="3">
    <source>
        <dbReference type="ARBA" id="ARBA00006739"/>
    </source>
</evidence>
<dbReference type="SUPFAM" id="SSF53448">
    <property type="entry name" value="Nucleotide-diphospho-sugar transferases"/>
    <property type="match status" value="1"/>
</dbReference>
<evidence type="ECO:0000256" key="6">
    <source>
        <dbReference type="ARBA" id="ARBA00022679"/>
    </source>
</evidence>
<comment type="catalytic activity">
    <reaction evidence="12">
        <text>a di-trans,poly-cis-dolichyl phosphate + UDP-alpha-D-glucose = a di-trans,poly-cis-dolichyl beta-D-glucosyl phosphate + UDP</text>
        <dbReference type="Rhea" id="RHEA:15401"/>
        <dbReference type="Rhea" id="RHEA-COMP:19498"/>
        <dbReference type="Rhea" id="RHEA-COMP:19502"/>
        <dbReference type="ChEBI" id="CHEBI:57525"/>
        <dbReference type="ChEBI" id="CHEBI:57683"/>
        <dbReference type="ChEBI" id="CHEBI:58223"/>
        <dbReference type="ChEBI" id="CHEBI:58885"/>
        <dbReference type="EC" id="2.4.1.117"/>
    </reaction>
    <physiologicalReaction direction="left-to-right" evidence="12">
        <dbReference type="Rhea" id="RHEA:15402"/>
    </physiologicalReaction>
</comment>
<dbReference type="GO" id="GO:0004581">
    <property type="term" value="F:dolichyl-phosphate beta-glucosyltransferase activity"/>
    <property type="evidence" value="ECO:0007669"/>
    <property type="project" value="UniProtKB-EC"/>
</dbReference>
<evidence type="ECO:0000256" key="5">
    <source>
        <dbReference type="ARBA" id="ARBA00022676"/>
    </source>
</evidence>
<proteinExistence type="inferred from homology"/>
<comment type="pathway">
    <text evidence="2">Protein modification; protein glycosylation.</text>
</comment>
<dbReference type="PANTHER" id="PTHR10859:SF91">
    <property type="entry name" value="DOLICHYL-PHOSPHATE BETA-GLUCOSYLTRANSFERASE"/>
    <property type="match status" value="1"/>
</dbReference>
<protein>
    <recommendedName>
        <fullName evidence="13">Dolichyl-phosphate beta-glucosyltransferase</fullName>
        <ecNumber evidence="4">2.4.1.117</ecNumber>
    </recommendedName>
</protein>
<evidence type="ECO:0000256" key="9">
    <source>
        <dbReference type="ARBA" id="ARBA00022968"/>
    </source>
</evidence>
<dbReference type="FunFam" id="3.90.550.10:FF:000068">
    <property type="entry name" value="ALG5, dolichyl-phosphate beta-glucosyltransferase"/>
    <property type="match status" value="1"/>
</dbReference>
<evidence type="ECO:0000256" key="8">
    <source>
        <dbReference type="ARBA" id="ARBA00022824"/>
    </source>
</evidence>
<sequence length="329" mass="37880">MLTTEFVQLALLFGSGSVFFLFVVLGIVLKITTTAFPEILQFQPEQYYKDPATGTNRPFPSLHDDEPTLKLSVIVPAFDEEKRLPIMLDECMDYLEKRARKEDDFTYEVIIVSDGSRDRTVPVAMKYVEKYGTEKVRVLALVQNRGKGGAVRHGMLRSRGQFLLFADADGATKFADYAKLERSMAQLSGDDWTRDALAIGSRAHLEEEATAKRTIFRTILMHGFHLLVWTFAVKKIRDTQCGFKLTTRAAARKLFRVMHVERWAFDVELLFIAQSYKMPIEEVAVNWTEIEGSKLTPFWSWLQMGRDLMLIWFRYAIGAWQLEKQHLNS</sequence>
<keyword evidence="8" id="KW-0256">Endoplasmic reticulum</keyword>
<dbReference type="STRING" id="7168.A0A182NTT2"/>
<keyword evidence="5" id="KW-0328">Glycosyltransferase</keyword>
<evidence type="ECO:0000256" key="11">
    <source>
        <dbReference type="ARBA" id="ARBA00023136"/>
    </source>
</evidence>